<accession>A0ABW2Z0L9</accession>
<organism evidence="1 2">
    <name type="scientific">Mucilaginibacter calamicampi</name>
    <dbReference type="NCBI Taxonomy" id="1302352"/>
    <lineage>
        <taxon>Bacteria</taxon>
        <taxon>Pseudomonadati</taxon>
        <taxon>Bacteroidota</taxon>
        <taxon>Sphingobacteriia</taxon>
        <taxon>Sphingobacteriales</taxon>
        <taxon>Sphingobacteriaceae</taxon>
        <taxon>Mucilaginibacter</taxon>
    </lineage>
</organism>
<name>A0ABW2Z0L9_9SPHI</name>
<protein>
    <submittedName>
        <fullName evidence="1">Uncharacterized protein</fullName>
    </submittedName>
</protein>
<gene>
    <name evidence="1" type="ORF">ACFQZS_15825</name>
</gene>
<reference evidence="2" key="1">
    <citation type="journal article" date="2019" name="Int. J. Syst. Evol. Microbiol.">
        <title>The Global Catalogue of Microorganisms (GCM) 10K type strain sequencing project: providing services to taxonomists for standard genome sequencing and annotation.</title>
        <authorList>
            <consortium name="The Broad Institute Genomics Platform"/>
            <consortium name="The Broad Institute Genome Sequencing Center for Infectious Disease"/>
            <person name="Wu L."/>
            <person name="Ma J."/>
        </authorList>
    </citation>
    <scope>NUCLEOTIDE SEQUENCE [LARGE SCALE GENOMIC DNA]</scope>
    <source>
        <strain evidence="2">CCUG 63418</strain>
    </source>
</reference>
<proteinExistence type="predicted"/>
<dbReference type="RefSeq" id="WP_377101906.1">
    <property type="nucleotide sequence ID" value="NZ_JBHTHU010000021.1"/>
</dbReference>
<dbReference type="Proteomes" id="UP001596958">
    <property type="component" value="Unassembled WGS sequence"/>
</dbReference>
<evidence type="ECO:0000313" key="2">
    <source>
        <dbReference type="Proteomes" id="UP001596958"/>
    </source>
</evidence>
<keyword evidence="2" id="KW-1185">Reference proteome</keyword>
<sequence>MESKNRLTEPTRVIIPVETAIERTTHWRNFMKEKTAASDVRKIPKAVYISKTDIIDMAKQCEADESIAGVRAYFTLNNEFSETIKNEVKFVMVLVRVSESKAFGDDVLYASSDNGNGAPGGEPSNVYDFTKPCPDVCDPDSPLYGG</sequence>
<dbReference type="EMBL" id="JBHTHU010000021">
    <property type="protein sequence ID" value="MFD0751620.1"/>
    <property type="molecule type" value="Genomic_DNA"/>
</dbReference>
<evidence type="ECO:0000313" key="1">
    <source>
        <dbReference type="EMBL" id="MFD0751620.1"/>
    </source>
</evidence>
<comment type="caution">
    <text evidence="1">The sequence shown here is derived from an EMBL/GenBank/DDBJ whole genome shotgun (WGS) entry which is preliminary data.</text>
</comment>